<accession>A0A7Y7BA55</accession>
<dbReference type="Pfam" id="PF00903">
    <property type="entry name" value="Glyoxalase"/>
    <property type="match status" value="1"/>
</dbReference>
<dbReference type="SUPFAM" id="SSF54593">
    <property type="entry name" value="Glyoxalase/Bleomycin resistance protein/Dihydroxybiphenyl dioxygenase"/>
    <property type="match status" value="2"/>
</dbReference>
<dbReference type="RefSeq" id="WP_171086848.1">
    <property type="nucleotide sequence ID" value="NZ_BNBU01000001.1"/>
</dbReference>
<feature type="domain" description="VOC" evidence="1">
    <location>
        <begin position="12"/>
        <end position="125"/>
    </location>
</feature>
<organism evidence="2 3">
    <name type="scientific">Streptomyces morookaense</name>
    <name type="common">Streptoverticillium morookaense</name>
    <dbReference type="NCBI Taxonomy" id="1970"/>
    <lineage>
        <taxon>Bacteria</taxon>
        <taxon>Bacillati</taxon>
        <taxon>Actinomycetota</taxon>
        <taxon>Actinomycetes</taxon>
        <taxon>Kitasatosporales</taxon>
        <taxon>Streptomycetaceae</taxon>
        <taxon>Streptomyces</taxon>
    </lineage>
</organism>
<dbReference type="Proteomes" id="UP000587462">
    <property type="component" value="Unassembled WGS sequence"/>
</dbReference>
<dbReference type="Gene3D" id="3.10.180.10">
    <property type="entry name" value="2,3-Dihydroxybiphenyl 1,2-Dioxygenase, domain 1"/>
    <property type="match status" value="2"/>
</dbReference>
<dbReference type="Pfam" id="PF18029">
    <property type="entry name" value="Glyoxalase_6"/>
    <property type="match status" value="1"/>
</dbReference>
<dbReference type="InterPro" id="IPR004360">
    <property type="entry name" value="Glyas_Fos-R_dOase_dom"/>
</dbReference>
<evidence type="ECO:0000313" key="2">
    <source>
        <dbReference type="EMBL" id="NVK81784.1"/>
    </source>
</evidence>
<protein>
    <submittedName>
        <fullName evidence="2">VOC family protein</fullName>
    </submittedName>
</protein>
<dbReference type="CDD" id="cd07247">
    <property type="entry name" value="SgaA_N_like"/>
    <property type="match status" value="2"/>
</dbReference>
<name>A0A7Y7BA55_STRMO</name>
<dbReference type="InterPro" id="IPR052164">
    <property type="entry name" value="Anthracycline_SecMetBiosynth"/>
</dbReference>
<dbReference type="InterPro" id="IPR029068">
    <property type="entry name" value="Glyas_Bleomycin-R_OHBP_Dase"/>
</dbReference>
<keyword evidence="3" id="KW-1185">Reference proteome</keyword>
<gene>
    <name evidence="2" type="ORF">HG542_29655</name>
</gene>
<comment type="caution">
    <text evidence="2">The sequence shown here is derived from an EMBL/GenBank/DDBJ whole genome shotgun (WGS) entry which is preliminary data.</text>
</comment>
<dbReference type="EMBL" id="JABBXF010000092">
    <property type="protein sequence ID" value="NVK81784.1"/>
    <property type="molecule type" value="Genomic_DNA"/>
</dbReference>
<dbReference type="PANTHER" id="PTHR33993:SF10">
    <property type="entry name" value="CONSERVED PROTEIN"/>
    <property type="match status" value="1"/>
</dbReference>
<evidence type="ECO:0000313" key="3">
    <source>
        <dbReference type="Proteomes" id="UP000587462"/>
    </source>
</evidence>
<sequence length="267" mass="28539">MSAATDGFTEGMPCWADVMLPDLAAGKRFYGELLDWTFEDGDPEYGYYTQAFHRGRNVAALAPKPDGRMPTAWTVYFASSDAAATARRIHAAGGQVVVGPMTVGEYGTMLTAADPGGAVFGVWQAGSHGGFEERGEPGSYGWTEVYTRDAKAVDAFYEQVFGFATDDLSEEAGVEFAVWTPAGKPATPEHAVGGRLVMSEGFPQEMPAHFLVYLVVDGCDGAAATAVRLGGRVLREPRDTPYGRFAVLADDQGADFAVIDPAQARRE</sequence>
<evidence type="ECO:0000259" key="1">
    <source>
        <dbReference type="PROSITE" id="PS51819"/>
    </source>
</evidence>
<dbReference type="AlphaFoldDB" id="A0A7Y7BA55"/>
<proteinExistence type="predicted"/>
<dbReference type="InterPro" id="IPR037523">
    <property type="entry name" value="VOC_core"/>
</dbReference>
<dbReference type="PANTHER" id="PTHR33993">
    <property type="entry name" value="GLYOXALASE-RELATED"/>
    <property type="match status" value="1"/>
</dbReference>
<reference evidence="2 3" key="1">
    <citation type="submission" date="2020-04" db="EMBL/GenBank/DDBJ databases">
        <title>Draft Genome Sequence of Streptomyces morookaense DSM 40503, an 8-azaguanine-producing strain.</title>
        <authorList>
            <person name="Qi J."/>
            <person name="Gao J.-M."/>
        </authorList>
    </citation>
    <scope>NUCLEOTIDE SEQUENCE [LARGE SCALE GENOMIC DNA]</scope>
    <source>
        <strain evidence="2 3">DSM 40503</strain>
    </source>
</reference>
<feature type="domain" description="VOC" evidence="1">
    <location>
        <begin position="139"/>
        <end position="261"/>
    </location>
</feature>
<dbReference type="PROSITE" id="PS51819">
    <property type="entry name" value="VOC"/>
    <property type="match status" value="2"/>
</dbReference>
<dbReference type="InterPro" id="IPR041581">
    <property type="entry name" value="Glyoxalase_6"/>
</dbReference>